<keyword evidence="5" id="KW-0808">Transferase</keyword>
<keyword evidence="2" id="KW-0408">Iron</keyword>
<gene>
    <name evidence="5" type="ORF">LKD48_08525</name>
</gene>
<dbReference type="InterPro" id="IPR017900">
    <property type="entry name" value="4Fe4S_Fe_S_CS"/>
</dbReference>
<feature type="domain" description="4Fe-4S ferredoxin-type" evidence="4">
    <location>
        <begin position="398"/>
        <end position="428"/>
    </location>
</feature>
<dbReference type="PROSITE" id="PS51379">
    <property type="entry name" value="4FE4S_FER_2"/>
    <property type="match status" value="2"/>
</dbReference>
<dbReference type="InterPro" id="IPR007345">
    <property type="entry name" value="Polysacch_pyruvyl_Trfase"/>
</dbReference>
<keyword evidence="6" id="KW-1185">Reference proteome</keyword>
<dbReference type="Pfam" id="PF04432">
    <property type="entry name" value="FrhB_FdhB_C"/>
    <property type="match status" value="1"/>
</dbReference>
<protein>
    <submittedName>
        <fullName evidence="5">Polysaccharide pyruvyl transferase family protein</fullName>
    </submittedName>
</protein>
<dbReference type="EMBL" id="JAJEQN010000018">
    <property type="protein sequence ID" value="MCC2221675.1"/>
    <property type="molecule type" value="Genomic_DNA"/>
</dbReference>
<dbReference type="AlphaFoldDB" id="A0AAE3E4I5"/>
<dbReference type="GO" id="GO:0046872">
    <property type="term" value="F:metal ion binding"/>
    <property type="evidence" value="ECO:0007669"/>
    <property type="project" value="UniProtKB-KW"/>
</dbReference>
<proteinExistence type="predicted"/>
<dbReference type="PANTHER" id="PTHR43193">
    <property type="match status" value="1"/>
</dbReference>
<evidence type="ECO:0000256" key="1">
    <source>
        <dbReference type="ARBA" id="ARBA00022723"/>
    </source>
</evidence>
<dbReference type="Pfam" id="PF04230">
    <property type="entry name" value="PS_pyruv_trans"/>
    <property type="match status" value="1"/>
</dbReference>
<name>A0AAE3E4I5_9FIRM</name>
<dbReference type="InterPro" id="IPR017896">
    <property type="entry name" value="4Fe4S_Fe-S-bd"/>
</dbReference>
<evidence type="ECO:0000313" key="5">
    <source>
        <dbReference type="EMBL" id="MCC2221675.1"/>
    </source>
</evidence>
<dbReference type="PROSITE" id="PS00198">
    <property type="entry name" value="4FE4S_FER_1"/>
    <property type="match status" value="1"/>
</dbReference>
<sequence length="748" mass="85812">MKKVGIITLTKNANYGNVLQNIAMQKIVNELGFEAETILNLTNSPLFNKKIFSFTNLVKWILNYNGYRENEKRNENFRKCCSKNLQYSNVTYNNGRFSKEPTGYEYFITGSDQVWNPTFGFATEFELLGFVPKNRKISYAASFGVDNLDMLSDSRKDDIRHYLAEFSSISVREDSGERIVRNLCSTPVETHVDPTLLLKRQEWEMLAIKPKFNLKKPYILVYMLGEISAEYQTAIKKIAKQNNAEIINALKGKCKVINPLEFIWLINNATYVCTDSFHASVFSIIFHTKLYIFNRRDQHANQNSRFTSLLRQCGIQKDKVIYKKNLEDSSIDWECVDKYIEKERERSFEYLKKALSKEKVVVNQIEILNKKDCCGCSACAQACVKKCITMRTDYEGFTYPEVDLSTCVQCGLCKKACPIINADSNSNEMLHYPAYAAFADIEDVRLRSSSGGIFTLLAENVLHKGGMVFGAAFDDEFMVSHIGIEHIEEITRLQGSKYLQSRIENTYYEAKVALDAGRQVLYSGTACQIAGLKGYLKKEYPNLLTLDVLCHGVPSPKVWNRYLRSQEVLHNGHVRRTFFRHKKYGWKTYALLLEFSNNKAYERIFAEDPFMQMFLSNICLRPSCYACKFKNLSRPSDITIGDCWGIDNIYPEMDDDKGTSIVFVHSEKGMDLLKKIMGEMTYKEGNIEELLPNTADSRKSVSPHPNRNAFFAALDAGENCDELLKFVKPKVSIFGKVKRKLKTIVRMN</sequence>
<evidence type="ECO:0000259" key="4">
    <source>
        <dbReference type="PROSITE" id="PS51379"/>
    </source>
</evidence>
<dbReference type="GO" id="GO:0051536">
    <property type="term" value="F:iron-sulfur cluster binding"/>
    <property type="evidence" value="ECO:0007669"/>
    <property type="project" value="UniProtKB-KW"/>
</dbReference>
<dbReference type="Proteomes" id="UP001198200">
    <property type="component" value="Unassembled WGS sequence"/>
</dbReference>
<comment type="caution">
    <text evidence="5">The sequence shown here is derived from an EMBL/GenBank/DDBJ whole genome shotgun (WGS) entry which is preliminary data.</text>
</comment>
<organism evidence="5 6">
    <name type="scientific">Anthropogastromicrobium aceti</name>
    <dbReference type="NCBI Taxonomy" id="2981768"/>
    <lineage>
        <taxon>Bacteria</taxon>
        <taxon>Bacillati</taxon>
        <taxon>Bacillota</taxon>
        <taxon>Clostridia</taxon>
        <taxon>Lachnospirales</taxon>
        <taxon>Lachnospiraceae</taxon>
        <taxon>Anthropogastromicrobium</taxon>
    </lineage>
</organism>
<dbReference type="RefSeq" id="WP_308731762.1">
    <property type="nucleotide sequence ID" value="NZ_JAJEQN010000018.1"/>
</dbReference>
<keyword evidence="3" id="KW-0411">Iron-sulfur</keyword>
<dbReference type="SUPFAM" id="SSF54862">
    <property type="entry name" value="4Fe-4S ferredoxins"/>
    <property type="match status" value="1"/>
</dbReference>
<dbReference type="GO" id="GO:0016740">
    <property type="term" value="F:transferase activity"/>
    <property type="evidence" value="ECO:0007669"/>
    <property type="project" value="UniProtKB-KW"/>
</dbReference>
<reference evidence="5 6" key="1">
    <citation type="submission" date="2021-10" db="EMBL/GenBank/DDBJ databases">
        <title>Anaerobic single-cell dispensing facilitates the cultivation of human gut bacteria.</title>
        <authorList>
            <person name="Afrizal A."/>
        </authorList>
    </citation>
    <scope>NUCLEOTIDE SEQUENCE [LARGE SCALE GENOMIC DNA]</scope>
    <source>
        <strain evidence="5 6">CLA-AA-H224</strain>
    </source>
</reference>
<dbReference type="PANTHER" id="PTHR43193:SF2">
    <property type="entry name" value="POLYFERREDOXIN PROTEIN FWDF"/>
    <property type="match status" value="1"/>
</dbReference>
<accession>A0AAE3E4I5</accession>
<feature type="domain" description="4Fe-4S ferredoxin-type" evidence="4">
    <location>
        <begin position="363"/>
        <end position="393"/>
    </location>
</feature>
<evidence type="ECO:0000256" key="3">
    <source>
        <dbReference type="ARBA" id="ARBA00023014"/>
    </source>
</evidence>
<dbReference type="InterPro" id="IPR007525">
    <property type="entry name" value="FrhB_FdhB_C"/>
</dbReference>
<keyword evidence="1" id="KW-0479">Metal-binding</keyword>
<evidence type="ECO:0000256" key="2">
    <source>
        <dbReference type="ARBA" id="ARBA00023004"/>
    </source>
</evidence>
<evidence type="ECO:0000313" key="6">
    <source>
        <dbReference type="Proteomes" id="UP001198200"/>
    </source>
</evidence>
<dbReference type="InterPro" id="IPR052977">
    <property type="entry name" value="Polyferredoxin-like_ET"/>
</dbReference>
<dbReference type="Gene3D" id="3.30.70.20">
    <property type="match status" value="1"/>
</dbReference>